<keyword evidence="4 6" id="KW-0720">Serine protease</keyword>
<dbReference type="InterPro" id="IPR015500">
    <property type="entry name" value="Peptidase_S8_subtilisin-rel"/>
</dbReference>
<comment type="caution">
    <text evidence="9">The sequence shown here is derived from an EMBL/GenBank/DDBJ whole genome shotgun (WGS) entry which is preliminary data.</text>
</comment>
<dbReference type="PROSITE" id="PS00137">
    <property type="entry name" value="SUBTILASE_HIS"/>
    <property type="match status" value="1"/>
</dbReference>
<evidence type="ECO:0000256" key="2">
    <source>
        <dbReference type="ARBA" id="ARBA00022670"/>
    </source>
</evidence>
<organism evidence="9 10">
    <name type="scientific">candidate division KSB3 bacterium</name>
    <dbReference type="NCBI Taxonomy" id="2044937"/>
    <lineage>
        <taxon>Bacteria</taxon>
        <taxon>candidate division KSB3</taxon>
    </lineage>
</organism>
<feature type="active site" description="Charge relay system" evidence="5 6">
    <location>
        <position position="169"/>
    </location>
</feature>
<accession>A0A9D5JZS0</accession>
<evidence type="ECO:0000256" key="6">
    <source>
        <dbReference type="PROSITE-ProRule" id="PRU01240"/>
    </source>
</evidence>
<dbReference type="AlphaFoldDB" id="A0A9D5JZS0"/>
<name>A0A9D5JZS0_9BACT</name>
<keyword evidence="3 6" id="KW-0378">Hydrolase</keyword>
<dbReference type="Gene3D" id="3.40.50.200">
    <property type="entry name" value="Peptidase S8/S53 domain"/>
    <property type="match status" value="1"/>
</dbReference>
<keyword evidence="2 6" id="KW-0645">Protease</keyword>
<feature type="domain" description="Peptidase S8/S53" evidence="8">
    <location>
        <begin position="129"/>
        <end position="388"/>
    </location>
</feature>
<dbReference type="InterPro" id="IPR000209">
    <property type="entry name" value="Peptidase_S8/S53_dom"/>
</dbReference>
<dbReference type="PROSITE" id="PS00136">
    <property type="entry name" value="SUBTILASE_ASP"/>
    <property type="match status" value="1"/>
</dbReference>
<sequence>MAEIEASLLAKVQSVENIYQRPVLIGFLRSRKKRIGVLIEATDGQTLKHLKREIKKKGGKKLKVYKEINTIYAEMPVDHVEDLASVSCAQKVYDAEHYVRPVLYESVPLVMGVHRYELPYRVKGKKLEGKGVKIAVIDSGIDNRHPDFRWRIRASKNFTNGRHSKGTEHGTHVAGIIAGSGKVSGYRYMGVAPKAKLYDAKVLKSSGPELMQRPVTLDAIQWAVKKKVHVINMSLGVAWCTDGTCPLCKMADYAVSQGIAVVVAAGNRGPAEGTITCPANAREVMTVGATTKTPPLVVTGFSSRGSSRQPNKPDLVAPGYNIMAQQPGKRYDLMSGTSMAAPHVTGLAALLYQAGSYLRWKRLTPGEIKHWLKQGCDDLGKPANAQGKGLVNFDRTVKALQQSLKRSWLPRRRKTPKQLTAVKTSGSIATGQEIAPADISQPTTCPAALNMYCPHYDPAVCDAVYETCIHFQSANQEKALRVARLG</sequence>
<dbReference type="InterPro" id="IPR036852">
    <property type="entry name" value="Peptidase_S8/S53_dom_sf"/>
</dbReference>
<dbReference type="PANTHER" id="PTHR43806:SF11">
    <property type="entry name" value="CEREVISIN-RELATED"/>
    <property type="match status" value="1"/>
</dbReference>
<comment type="similarity">
    <text evidence="1 6 7">Belongs to the peptidase S8 family.</text>
</comment>
<dbReference type="GO" id="GO:0004252">
    <property type="term" value="F:serine-type endopeptidase activity"/>
    <property type="evidence" value="ECO:0007669"/>
    <property type="project" value="UniProtKB-UniRule"/>
</dbReference>
<dbReference type="Proteomes" id="UP000649604">
    <property type="component" value="Unassembled WGS sequence"/>
</dbReference>
<evidence type="ECO:0000313" key="9">
    <source>
        <dbReference type="EMBL" id="MBD3327287.1"/>
    </source>
</evidence>
<evidence type="ECO:0000256" key="3">
    <source>
        <dbReference type="ARBA" id="ARBA00022801"/>
    </source>
</evidence>
<dbReference type="PANTHER" id="PTHR43806">
    <property type="entry name" value="PEPTIDASE S8"/>
    <property type="match status" value="1"/>
</dbReference>
<evidence type="ECO:0000256" key="4">
    <source>
        <dbReference type="ARBA" id="ARBA00022825"/>
    </source>
</evidence>
<dbReference type="InterPro" id="IPR023827">
    <property type="entry name" value="Peptidase_S8_Asp-AS"/>
</dbReference>
<dbReference type="GO" id="GO:0006508">
    <property type="term" value="P:proteolysis"/>
    <property type="evidence" value="ECO:0007669"/>
    <property type="project" value="UniProtKB-KW"/>
</dbReference>
<reference evidence="9" key="1">
    <citation type="submission" date="2019-11" db="EMBL/GenBank/DDBJ databases">
        <title>Microbial mats filling the niche in hypersaline microbial mats.</title>
        <authorList>
            <person name="Wong H.L."/>
            <person name="Macleod F.I."/>
            <person name="White R.A. III"/>
            <person name="Burns B.P."/>
        </authorList>
    </citation>
    <scope>NUCLEOTIDE SEQUENCE</scope>
    <source>
        <strain evidence="9">Rbin_158</strain>
    </source>
</reference>
<evidence type="ECO:0000256" key="5">
    <source>
        <dbReference type="PIRSR" id="PIRSR615500-1"/>
    </source>
</evidence>
<proteinExistence type="inferred from homology"/>
<dbReference type="InterPro" id="IPR022398">
    <property type="entry name" value="Peptidase_S8_His-AS"/>
</dbReference>
<protein>
    <submittedName>
        <fullName evidence="9">S8 family serine peptidase</fullName>
    </submittedName>
</protein>
<feature type="active site" description="Charge relay system" evidence="5 6">
    <location>
        <position position="138"/>
    </location>
</feature>
<feature type="active site" description="Charge relay system" evidence="5 6">
    <location>
        <position position="338"/>
    </location>
</feature>
<dbReference type="PROSITE" id="PS00138">
    <property type="entry name" value="SUBTILASE_SER"/>
    <property type="match status" value="1"/>
</dbReference>
<dbReference type="Pfam" id="PF00082">
    <property type="entry name" value="Peptidase_S8"/>
    <property type="match status" value="1"/>
</dbReference>
<evidence type="ECO:0000313" key="10">
    <source>
        <dbReference type="Proteomes" id="UP000649604"/>
    </source>
</evidence>
<dbReference type="InterPro" id="IPR023828">
    <property type="entry name" value="Peptidase_S8_Ser-AS"/>
</dbReference>
<dbReference type="EMBL" id="WJJP01000718">
    <property type="protein sequence ID" value="MBD3327287.1"/>
    <property type="molecule type" value="Genomic_DNA"/>
</dbReference>
<evidence type="ECO:0000256" key="1">
    <source>
        <dbReference type="ARBA" id="ARBA00011073"/>
    </source>
</evidence>
<dbReference type="PRINTS" id="PR00723">
    <property type="entry name" value="SUBTILISIN"/>
</dbReference>
<evidence type="ECO:0000256" key="7">
    <source>
        <dbReference type="RuleBase" id="RU003355"/>
    </source>
</evidence>
<gene>
    <name evidence="9" type="ORF">GF339_22060</name>
</gene>
<dbReference type="SUPFAM" id="SSF52743">
    <property type="entry name" value="Subtilisin-like"/>
    <property type="match status" value="1"/>
</dbReference>
<evidence type="ECO:0000259" key="8">
    <source>
        <dbReference type="Pfam" id="PF00082"/>
    </source>
</evidence>
<dbReference type="PROSITE" id="PS51892">
    <property type="entry name" value="SUBTILASE"/>
    <property type="match status" value="1"/>
</dbReference>
<dbReference type="InterPro" id="IPR050131">
    <property type="entry name" value="Peptidase_S8_subtilisin-like"/>
</dbReference>